<proteinExistence type="predicted"/>
<keyword evidence="2" id="KW-1185">Reference proteome</keyword>
<dbReference type="Proteomes" id="UP000694843">
    <property type="component" value="Unplaced"/>
</dbReference>
<dbReference type="GeneID" id="108679347"/>
<dbReference type="KEGG" id="hazt:108679347"/>
<feature type="compositionally biased region" description="Polar residues" evidence="1">
    <location>
        <begin position="25"/>
        <end position="34"/>
    </location>
</feature>
<dbReference type="OrthoDB" id="10495976at2759"/>
<feature type="compositionally biased region" description="Polar residues" evidence="1">
    <location>
        <begin position="1"/>
        <end position="15"/>
    </location>
</feature>
<dbReference type="RefSeq" id="XP_018023440.1">
    <property type="nucleotide sequence ID" value="XM_018167951.2"/>
</dbReference>
<evidence type="ECO:0000256" key="1">
    <source>
        <dbReference type="SAM" id="MobiDB-lite"/>
    </source>
</evidence>
<organism evidence="2 3">
    <name type="scientific">Hyalella azteca</name>
    <name type="common">Amphipod</name>
    <dbReference type="NCBI Taxonomy" id="294128"/>
    <lineage>
        <taxon>Eukaryota</taxon>
        <taxon>Metazoa</taxon>
        <taxon>Ecdysozoa</taxon>
        <taxon>Arthropoda</taxon>
        <taxon>Crustacea</taxon>
        <taxon>Multicrustacea</taxon>
        <taxon>Malacostraca</taxon>
        <taxon>Eumalacostraca</taxon>
        <taxon>Peracarida</taxon>
        <taxon>Amphipoda</taxon>
        <taxon>Senticaudata</taxon>
        <taxon>Talitrida</taxon>
        <taxon>Talitroidea</taxon>
        <taxon>Hyalellidae</taxon>
        <taxon>Hyalella</taxon>
    </lineage>
</organism>
<name>A0A8B7PBR7_HYAAZ</name>
<feature type="region of interest" description="Disordered" evidence="1">
    <location>
        <begin position="1"/>
        <end position="51"/>
    </location>
</feature>
<accession>A0A8B7PBR7</accession>
<evidence type="ECO:0000313" key="3">
    <source>
        <dbReference type="RefSeq" id="XP_018023440.1"/>
    </source>
</evidence>
<protein>
    <submittedName>
        <fullName evidence="3">Uncharacterized protein LOC108679347</fullName>
    </submittedName>
</protein>
<dbReference type="AlphaFoldDB" id="A0A8B7PBR7"/>
<reference evidence="3" key="1">
    <citation type="submission" date="2025-08" db="UniProtKB">
        <authorList>
            <consortium name="RefSeq"/>
        </authorList>
    </citation>
    <scope>IDENTIFICATION</scope>
    <source>
        <tissue evidence="3">Whole organism</tissue>
    </source>
</reference>
<evidence type="ECO:0000313" key="2">
    <source>
        <dbReference type="Proteomes" id="UP000694843"/>
    </source>
</evidence>
<feature type="region of interest" description="Disordered" evidence="1">
    <location>
        <begin position="122"/>
        <end position="152"/>
    </location>
</feature>
<sequence length="350" mass="38637">MLPTSKTKISGNDTSLAPAGDEVLLSNNPKSTTPKSDRRKKKGSKNVATSAISQQLQMDNLIVSSELSANSLPLKADRYNGLVTTGRKKILSRKELRALQASKDVSSGHEEGLTLAAGKNGDRLLVGGERPGGGTPARACSTPKESQPSSTRRKVKFNVENSCLLTKSKSQQITGVLVKSVQLFFSLSKSWTKNKREGRISLQNFVGLKIDNEGRIAKELDYRAMIYLTDFSDVINSMVQICDSMKDSLQSIKNLGVSREVAVTFKPFDVQPFSTIVCTLVDCYKRYCNDYDYKRAACTKLMNACFHEDDSEDCIRQLNNIVNIWTSDVHLNNINTHIIALYVQIDGLGL</sequence>
<gene>
    <name evidence="3" type="primary">LOC108679347</name>
</gene>